<dbReference type="InterPro" id="IPR006530">
    <property type="entry name" value="YD"/>
</dbReference>
<protein>
    <submittedName>
        <fullName evidence="2">RHS repeat protein</fullName>
    </submittedName>
</protein>
<sequence>MKNILFTLLLLGLYGTAMAQPDGPGQIVKPEVTAPSPQAYALTKFGDIPINEFTGMVNANIPIYTAKVGKLQLPIILNYSASGVKVAQTATWTGINWTLNAGGVISRTINDAPDESISADKRLTADMIIPNQLVNGSAHAYFLNGVFVGARKYYDFKPDLWSFSFGNYSGTFYLDGDFIPRLSKVDSNMKIEIVGTETDLRQRFRNNQAFCITTPDGIKYYFGGTDACESSFMGSHRDNPYANTGFYLTKIQHPDNGIILFEYDTDLATHSVWANEEHSITYKNFENHIESLCKRPPTNEDQYIISSTATVTLNGKHLKRIYSPSSYLQIFFNRSNGSSGHYKYVLDNIEVKEGSTVMRKAEFTYLFPQAKNNSERFFLTKVELDKDRNYGSGHGRKNEEYILEYNDPLGLPIRRSQAKDQAGYFNGKFSNTIALPQNEDLQFSNYHNNLADRTPDFNYAVKGTLKKITHPTKGYTLFEYESLKAKAYDREHRSLTIWRNDPGMNPTSKTLATIPLGNFYANPDGTMGTTAAVIDEEIKVRVVLSSNAQMGHLDRVLFKLKDETANSTQLITIQMPDGNEEIGTGAFNYVREFTVNVIKDHIYTVELSNTYSSIVKFQASAYFFNTKGFKTIDENGGLRVMRTTDFTAETQSAFIKRFYYYKAKDLQADPYSLLNFKTNFEFVTDLLVLKCCNPAWGDLLTQTGSILLRTFSSAPLFADDLEKKYEYVTISYGGDNFELGGKQKQFNNTHYITSQDIHGLEGGPFKSEKLMYRGNLESIYQGTLLSEVDLIKKEGKFYKVKEQFYEYDYVPEGNGMTGITGGYTNMNCAYPQDGADNLDIGKFEFLSKRVNLISKTQKEFTSPMLITTDVIFEGGYKPIITKTDYSYGTLAGLPTAIKTTTSEDDIVNRVHYFYANQSNQIPDITPIQTAALNKLVELNKVTQPVMIKTFRGPDNGIPTLTDTKVLLYKSWNNNPNLIQPEIIRFAKGAGALEDRIYMRKYDNRGNLLEMALPDGTRTHYEYDPYDNLTVKIENYGGSDSLPIDIPVVPVDFEPGTPGPCTFSSTYPGAMVTWYYYDTFTRLLRRTVDSNCRSTYYEYDALLRLKRIKDHDGNIIEEYDTNYKLN</sequence>
<keyword evidence="1" id="KW-0732">Signal</keyword>
<dbReference type="Pfam" id="PF05593">
    <property type="entry name" value="RHS_repeat"/>
    <property type="match status" value="1"/>
</dbReference>
<feature type="chain" id="PRO_5045936225" evidence="1">
    <location>
        <begin position="20"/>
        <end position="1125"/>
    </location>
</feature>
<reference evidence="2" key="1">
    <citation type="submission" date="2022-07" db="EMBL/GenBank/DDBJ databases">
        <title>Isolation, identification, and degradation of a PFOSA degrading strain from sewage treatment plant.</title>
        <authorList>
            <person name="Zhang L."/>
            <person name="Huo Y."/>
        </authorList>
    </citation>
    <scope>NUCLEOTIDE SEQUENCE</scope>
    <source>
        <strain evidence="2">C1</strain>
    </source>
</reference>
<name>A0ABY5IPN2_9FLAO</name>
<dbReference type="Proteomes" id="UP001059844">
    <property type="component" value="Chromosome"/>
</dbReference>
<dbReference type="EMBL" id="CP101751">
    <property type="protein sequence ID" value="UUC44803.1"/>
    <property type="molecule type" value="Genomic_DNA"/>
</dbReference>
<evidence type="ECO:0000256" key="1">
    <source>
        <dbReference type="SAM" id="SignalP"/>
    </source>
</evidence>
<evidence type="ECO:0000313" key="3">
    <source>
        <dbReference type="Proteomes" id="UP001059844"/>
    </source>
</evidence>
<dbReference type="NCBIfam" id="TIGR01643">
    <property type="entry name" value="YD_repeat_2x"/>
    <property type="match status" value="1"/>
</dbReference>
<gene>
    <name evidence="2" type="ORF">NOX80_14350</name>
</gene>
<feature type="signal peptide" evidence="1">
    <location>
        <begin position="1"/>
        <end position="19"/>
    </location>
</feature>
<dbReference type="RefSeq" id="WP_256550487.1">
    <property type="nucleotide sequence ID" value="NZ_CP101751.1"/>
</dbReference>
<evidence type="ECO:0000313" key="2">
    <source>
        <dbReference type="EMBL" id="UUC44803.1"/>
    </source>
</evidence>
<dbReference type="Gene3D" id="2.180.10.10">
    <property type="entry name" value="RHS repeat-associated core"/>
    <property type="match status" value="1"/>
</dbReference>
<organism evidence="2 3">
    <name type="scientific">Flavobacterium cerinum</name>
    <dbReference type="NCBI Taxonomy" id="2502784"/>
    <lineage>
        <taxon>Bacteria</taxon>
        <taxon>Pseudomonadati</taxon>
        <taxon>Bacteroidota</taxon>
        <taxon>Flavobacteriia</taxon>
        <taxon>Flavobacteriales</taxon>
        <taxon>Flavobacteriaceae</taxon>
        <taxon>Flavobacterium</taxon>
    </lineage>
</organism>
<accession>A0ABY5IPN2</accession>
<keyword evidence="3" id="KW-1185">Reference proteome</keyword>
<proteinExistence type="predicted"/>
<dbReference type="InterPro" id="IPR031325">
    <property type="entry name" value="RHS_repeat"/>
</dbReference>